<feature type="compositionally biased region" description="Basic residues" evidence="1">
    <location>
        <begin position="1"/>
        <end position="13"/>
    </location>
</feature>
<evidence type="ECO:0000313" key="2">
    <source>
        <dbReference type="EMBL" id="CAE8717932.1"/>
    </source>
</evidence>
<protein>
    <submittedName>
        <fullName evidence="2">Uncharacterized protein</fullName>
    </submittedName>
</protein>
<dbReference type="EMBL" id="CAJNNW010033271">
    <property type="protein sequence ID" value="CAE8717932.1"/>
    <property type="molecule type" value="Genomic_DNA"/>
</dbReference>
<feature type="region of interest" description="Disordered" evidence="1">
    <location>
        <begin position="253"/>
        <end position="286"/>
    </location>
</feature>
<feature type="region of interest" description="Disordered" evidence="1">
    <location>
        <begin position="76"/>
        <end position="142"/>
    </location>
</feature>
<feature type="non-terminal residue" evidence="2">
    <location>
        <position position="1"/>
    </location>
</feature>
<comment type="caution">
    <text evidence="2">The sequence shown here is derived from an EMBL/GenBank/DDBJ whole genome shotgun (WGS) entry which is preliminary data.</text>
</comment>
<name>A0A813L1H7_POLGL</name>
<reference evidence="2" key="1">
    <citation type="submission" date="2021-02" db="EMBL/GenBank/DDBJ databases">
        <authorList>
            <person name="Dougan E. K."/>
            <person name="Rhodes N."/>
            <person name="Thang M."/>
            <person name="Chan C."/>
        </authorList>
    </citation>
    <scope>NUCLEOTIDE SEQUENCE</scope>
</reference>
<feature type="compositionally biased region" description="Polar residues" evidence="1">
    <location>
        <begin position="126"/>
        <end position="137"/>
    </location>
</feature>
<feature type="compositionally biased region" description="Basic and acidic residues" evidence="1">
    <location>
        <begin position="214"/>
        <end position="224"/>
    </location>
</feature>
<proteinExistence type="predicted"/>
<sequence>MPARHRRGGKKKKTGSEAGSVAWSVIPEDVATFGRQNLGAPTSSKSGFPRVASLAAFTAASQQEALSQLRRLRRAAQEEVPGMKVEARPVEAEGEEETLRGQLQPEQPQQLAPSGTQFRPRRRRSGQPTGTETSEASGSIEELREKVLDNLVQAAEDGSLDAVVKQAVDAETGEKVEKLQVDEVAASAASRAAEVPGTGLANADAEQPPAAGSDADRSQSERGRSAPGDSCAKAARYTSGLMSLMIRAYAKHRRPPPRLCSCVSVPQGPAPSIGSDGDFSQSQAWE</sequence>
<feature type="region of interest" description="Disordered" evidence="1">
    <location>
        <begin position="1"/>
        <end position="23"/>
    </location>
</feature>
<feature type="region of interest" description="Disordered" evidence="1">
    <location>
        <begin position="185"/>
        <end position="232"/>
    </location>
</feature>
<feature type="compositionally biased region" description="Low complexity" evidence="1">
    <location>
        <begin position="102"/>
        <end position="111"/>
    </location>
</feature>
<gene>
    <name evidence="2" type="ORF">PGLA2088_LOCUS39778</name>
</gene>
<dbReference type="Proteomes" id="UP000626109">
    <property type="component" value="Unassembled WGS sequence"/>
</dbReference>
<organism evidence="2 3">
    <name type="scientific">Polarella glacialis</name>
    <name type="common">Dinoflagellate</name>
    <dbReference type="NCBI Taxonomy" id="89957"/>
    <lineage>
        <taxon>Eukaryota</taxon>
        <taxon>Sar</taxon>
        <taxon>Alveolata</taxon>
        <taxon>Dinophyceae</taxon>
        <taxon>Suessiales</taxon>
        <taxon>Suessiaceae</taxon>
        <taxon>Polarella</taxon>
    </lineage>
</organism>
<dbReference type="AlphaFoldDB" id="A0A813L1H7"/>
<accession>A0A813L1H7</accession>
<evidence type="ECO:0000313" key="3">
    <source>
        <dbReference type="Proteomes" id="UP000626109"/>
    </source>
</evidence>
<evidence type="ECO:0000256" key="1">
    <source>
        <dbReference type="SAM" id="MobiDB-lite"/>
    </source>
</evidence>